<proteinExistence type="predicted"/>
<dbReference type="AlphaFoldDB" id="A0A0C2Z7R9"/>
<dbReference type="PANTHER" id="PTHR12419">
    <property type="entry name" value="OTU DOMAIN CONTAINING PROTEIN"/>
    <property type="match status" value="1"/>
</dbReference>
<dbReference type="EMBL" id="KN831768">
    <property type="protein sequence ID" value="KIM49162.1"/>
    <property type="molecule type" value="Genomic_DNA"/>
</dbReference>
<dbReference type="Pfam" id="PF02338">
    <property type="entry name" value="OTU"/>
    <property type="match status" value="1"/>
</dbReference>
<accession>A0A0C2Z7R9</accession>
<dbReference type="InterPro" id="IPR050704">
    <property type="entry name" value="Peptidase_C85-like"/>
</dbReference>
<dbReference type="InterPro" id="IPR003323">
    <property type="entry name" value="OTU_dom"/>
</dbReference>
<dbReference type="HOGENOM" id="CLU_034963_1_0_1"/>
<name>A0A0C2Z7R9_HEBCY</name>
<feature type="domain" description="OTU" evidence="2">
    <location>
        <begin position="89"/>
        <end position="247"/>
    </location>
</feature>
<dbReference type="GO" id="GO:0016579">
    <property type="term" value="P:protein deubiquitination"/>
    <property type="evidence" value="ECO:0007669"/>
    <property type="project" value="TreeGrafter"/>
</dbReference>
<evidence type="ECO:0000313" key="4">
    <source>
        <dbReference type="Proteomes" id="UP000053424"/>
    </source>
</evidence>
<protein>
    <recommendedName>
        <fullName evidence="2">OTU domain-containing protein</fullName>
    </recommendedName>
</protein>
<sequence>MDELLAQLDSRDETVQAESAAIHEIKHNEHADANGKQDPKNRFKARQARKAAALAESYAPSNPEEQARLQREADEENDAILKVCTDFSLEVHQINPDGHCLFSAVADQLCLLGLIPPSEATYTNARKAAAKFIHSHPEDFLPFLPSSLGEDGDGALDAGFMTPEQFDSYCTSMRDTAVWGGEPEIVALSRAFHIPIHVVQGGMPPIVVHHPSGEQGGQDFASESAIWISYHRKLYGLGEHYNSLRPIRKPA</sequence>
<dbReference type="InterPro" id="IPR038765">
    <property type="entry name" value="Papain-like_cys_pep_sf"/>
</dbReference>
<reference evidence="4" key="2">
    <citation type="submission" date="2015-01" db="EMBL/GenBank/DDBJ databases">
        <title>Evolutionary Origins and Diversification of the Mycorrhizal Mutualists.</title>
        <authorList>
            <consortium name="DOE Joint Genome Institute"/>
            <consortium name="Mycorrhizal Genomics Consortium"/>
            <person name="Kohler A."/>
            <person name="Kuo A."/>
            <person name="Nagy L.G."/>
            <person name="Floudas D."/>
            <person name="Copeland A."/>
            <person name="Barry K.W."/>
            <person name="Cichocki N."/>
            <person name="Veneault-Fourrey C."/>
            <person name="LaButti K."/>
            <person name="Lindquist E.A."/>
            <person name="Lipzen A."/>
            <person name="Lundell T."/>
            <person name="Morin E."/>
            <person name="Murat C."/>
            <person name="Riley R."/>
            <person name="Ohm R."/>
            <person name="Sun H."/>
            <person name="Tunlid A."/>
            <person name="Henrissat B."/>
            <person name="Grigoriev I.V."/>
            <person name="Hibbett D.S."/>
            <person name="Martin F."/>
        </authorList>
    </citation>
    <scope>NUCLEOTIDE SEQUENCE [LARGE SCALE GENOMIC DNA]</scope>
    <source>
        <strain evidence="4">h7</strain>
    </source>
</reference>
<dbReference type="SUPFAM" id="SSF54001">
    <property type="entry name" value="Cysteine proteinases"/>
    <property type="match status" value="1"/>
</dbReference>
<dbReference type="CDD" id="cd22748">
    <property type="entry name" value="OTU_OTUD6-like"/>
    <property type="match status" value="1"/>
</dbReference>
<evidence type="ECO:0000256" key="1">
    <source>
        <dbReference type="SAM" id="MobiDB-lite"/>
    </source>
</evidence>
<organism evidence="3 4">
    <name type="scientific">Hebeloma cylindrosporum</name>
    <dbReference type="NCBI Taxonomy" id="76867"/>
    <lineage>
        <taxon>Eukaryota</taxon>
        <taxon>Fungi</taxon>
        <taxon>Dikarya</taxon>
        <taxon>Basidiomycota</taxon>
        <taxon>Agaricomycotina</taxon>
        <taxon>Agaricomycetes</taxon>
        <taxon>Agaricomycetidae</taxon>
        <taxon>Agaricales</taxon>
        <taxon>Agaricineae</taxon>
        <taxon>Hymenogastraceae</taxon>
        <taxon>Hebeloma</taxon>
    </lineage>
</organism>
<dbReference type="GO" id="GO:0004843">
    <property type="term" value="F:cysteine-type deubiquitinase activity"/>
    <property type="evidence" value="ECO:0007669"/>
    <property type="project" value="TreeGrafter"/>
</dbReference>
<reference evidence="3 4" key="1">
    <citation type="submission" date="2014-04" db="EMBL/GenBank/DDBJ databases">
        <authorList>
            <consortium name="DOE Joint Genome Institute"/>
            <person name="Kuo A."/>
            <person name="Gay G."/>
            <person name="Dore J."/>
            <person name="Kohler A."/>
            <person name="Nagy L.G."/>
            <person name="Floudas D."/>
            <person name="Copeland A."/>
            <person name="Barry K.W."/>
            <person name="Cichocki N."/>
            <person name="Veneault-Fourrey C."/>
            <person name="LaButti K."/>
            <person name="Lindquist E.A."/>
            <person name="Lipzen A."/>
            <person name="Lundell T."/>
            <person name="Morin E."/>
            <person name="Murat C."/>
            <person name="Sun H."/>
            <person name="Tunlid A."/>
            <person name="Henrissat B."/>
            <person name="Grigoriev I.V."/>
            <person name="Hibbett D.S."/>
            <person name="Martin F."/>
            <person name="Nordberg H.P."/>
            <person name="Cantor M.N."/>
            <person name="Hua S.X."/>
        </authorList>
    </citation>
    <scope>NUCLEOTIDE SEQUENCE [LARGE SCALE GENOMIC DNA]</scope>
    <source>
        <strain evidence="4">h7</strain>
    </source>
</reference>
<dbReference type="OrthoDB" id="415023at2759"/>
<evidence type="ECO:0000313" key="3">
    <source>
        <dbReference type="EMBL" id="KIM49162.1"/>
    </source>
</evidence>
<dbReference type="PROSITE" id="PS50802">
    <property type="entry name" value="OTU"/>
    <property type="match status" value="1"/>
</dbReference>
<keyword evidence="4" id="KW-1185">Reference proteome</keyword>
<dbReference type="PANTHER" id="PTHR12419:SF10">
    <property type="entry name" value="DEUBIQUITINASE OTUD6B"/>
    <property type="match status" value="1"/>
</dbReference>
<feature type="region of interest" description="Disordered" evidence="1">
    <location>
        <begin position="23"/>
        <end position="73"/>
    </location>
</feature>
<dbReference type="STRING" id="686832.A0A0C2Z7R9"/>
<evidence type="ECO:0000259" key="2">
    <source>
        <dbReference type="PROSITE" id="PS50802"/>
    </source>
</evidence>
<feature type="compositionally biased region" description="Basic and acidic residues" evidence="1">
    <location>
        <begin position="23"/>
        <end position="41"/>
    </location>
</feature>
<dbReference type="Gene3D" id="3.90.70.80">
    <property type="match status" value="1"/>
</dbReference>
<dbReference type="Proteomes" id="UP000053424">
    <property type="component" value="Unassembled WGS sequence"/>
</dbReference>
<gene>
    <name evidence="3" type="ORF">M413DRAFT_60050</name>
</gene>